<dbReference type="SMART" id="SM00849">
    <property type="entry name" value="Lactamase_B"/>
    <property type="match status" value="1"/>
</dbReference>
<feature type="transmembrane region" description="Helical" evidence="6">
    <location>
        <begin position="332"/>
        <end position="350"/>
    </location>
</feature>
<evidence type="ECO:0000256" key="2">
    <source>
        <dbReference type="ARBA" id="ARBA00022475"/>
    </source>
</evidence>
<name>A0AAX0RXQ0_9BACI</name>
<keyword evidence="3 6" id="KW-0812">Transmembrane</keyword>
<evidence type="ECO:0000313" key="8">
    <source>
        <dbReference type="EMBL" id="PEJ26021.1"/>
    </source>
</evidence>
<dbReference type="NCBIfam" id="TIGR00360">
    <property type="entry name" value="ComEC_N-term"/>
    <property type="match status" value="1"/>
</dbReference>
<gene>
    <name evidence="8" type="ORF">CN689_25605</name>
</gene>
<dbReference type="PANTHER" id="PTHR30619">
    <property type="entry name" value="DNA INTERNALIZATION/COMPETENCE PROTEIN COMEC/REC2"/>
    <property type="match status" value="1"/>
</dbReference>
<evidence type="ECO:0000256" key="4">
    <source>
        <dbReference type="ARBA" id="ARBA00022989"/>
    </source>
</evidence>
<dbReference type="CDD" id="cd07731">
    <property type="entry name" value="ComA-like_MBL-fold"/>
    <property type="match status" value="1"/>
</dbReference>
<feature type="transmembrane region" description="Helical" evidence="6">
    <location>
        <begin position="263"/>
        <end position="279"/>
    </location>
</feature>
<feature type="transmembrane region" description="Helical" evidence="6">
    <location>
        <begin position="381"/>
        <end position="401"/>
    </location>
</feature>
<organism evidence="8 9">
    <name type="scientific">Peribacillus butanolivorans</name>
    <dbReference type="NCBI Taxonomy" id="421767"/>
    <lineage>
        <taxon>Bacteria</taxon>
        <taxon>Bacillati</taxon>
        <taxon>Bacillota</taxon>
        <taxon>Bacilli</taxon>
        <taxon>Bacillales</taxon>
        <taxon>Bacillaceae</taxon>
        <taxon>Peribacillus</taxon>
    </lineage>
</organism>
<reference evidence="8 9" key="1">
    <citation type="submission" date="2017-09" db="EMBL/GenBank/DDBJ databases">
        <title>Large-scale bioinformatics analysis of Bacillus genomes uncovers conserved roles of natural products in bacterial physiology.</title>
        <authorList>
            <consortium name="Agbiome Team Llc"/>
            <person name="Bleich R.M."/>
            <person name="Kirk G.J."/>
            <person name="Santa Maria K.C."/>
            <person name="Allen S.E."/>
            <person name="Farag S."/>
            <person name="Shank E.A."/>
            <person name="Bowers A."/>
        </authorList>
    </citation>
    <scope>NUCLEOTIDE SEQUENCE [LARGE SCALE GENOMIC DNA]</scope>
    <source>
        <strain evidence="8 9">AFS003229</strain>
    </source>
</reference>
<dbReference type="Gene3D" id="3.60.15.10">
    <property type="entry name" value="Ribonuclease Z/Hydroxyacylglutathione hydrolase-like"/>
    <property type="match status" value="1"/>
</dbReference>
<sequence>MARQLLFLAVSATFGVSAHSFFSVRLLIVFLIFLCFIYYSSAGKGKTLILHVVIMGIFLGSATASEHRNISSYQGTESRFVITFTDQPKIDGNLLKGFIISEQGERLMLRYKVASEQEKEKLNQYLRIGLSCPAEGDLQVPDKHRNENSFDYQRYLLQQNTHWIFKASSISFSKCKKVGNSIVVSIRNLRMKGISYIKKHFPEESSGFVTALIFGDQTDIDEGDLTNYQRLGLVHLLAISGLHVSFLTGMLFYLGIRFGVTRERMMIAILIFLPIYMILSGASPSVMRSCLMAMVFFLLMLFKKRISAGATIGAVYMTLLFFQPLMLYNIGFQLSFAVTFSIIMSSKIFLQYPQKTLQLFIVSSICQLAALPILLFHFYEVSFLGVLLNVLYVPLYSIILLPFSLITLFIHLLLPVLGQPLISLLNFTFLLSNKVADAASDLPLASIPFGKPLFIMMLLLVVAVLGLFLTWEKSFSKCKIWCGIMILLLLFQYNLQKLSPFGEVQVIDVGQGDSILITLPFNRGNYLIDTGGQITFPMEMWKKKRKTYNTADDIIIPLLKSKGIHHLDKLILTHADADHIGSAKELIENFKVKEIVIGGWSEDDYRDKDFVSIARDKRVKVTVVQRGEHWKVGEAEFFVLDPHKKEENKNDSSIVLYTELGGLSWVFTGDMGEEGEKELMDTYPQLRAHILKVGHHGSKTSSSKPFLEQLQPKAALISVGKDNRYGHPHEQVIEALKEYNIYLFRTDEDGSIIYKYYKSEGTFRKTIP</sequence>
<feature type="transmembrane region" description="Helical" evidence="6">
    <location>
        <begin position="452"/>
        <end position="471"/>
    </location>
</feature>
<dbReference type="EMBL" id="NUEQ01000112">
    <property type="protein sequence ID" value="PEJ26021.1"/>
    <property type="molecule type" value="Genomic_DNA"/>
</dbReference>
<dbReference type="InterPro" id="IPR025405">
    <property type="entry name" value="DUF4131"/>
</dbReference>
<dbReference type="InterPro" id="IPR035681">
    <property type="entry name" value="ComA-like_MBL"/>
</dbReference>
<comment type="subcellular location">
    <subcellularLocation>
        <location evidence="1">Cell membrane</location>
        <topology evidence="1">Multi-pass membrane protein</topology>
    </subcellularLocation>
</comment>
<dbReference type="InterPro" id="IPR052159">
    <property type="entry name" value="Competence_DNA_uptake"/>
</dbReference>
<evidence type="ECO:0000256" key="5">
    <source>
        <dbReference type="ARBA" id="ARBA00023136"/>
    </source>
</evidence>
<dbReference type="RefSeq" id="WP_098177879.1">
    <property type="nucleotide sequence ID" value="NZ_NUEQ01000112.1"/>
</dbReference>
<comment type="caution">
    <text evidence="8">The sequence shown here is derived from an EMBL/GenBank/DDBJ whole genome shotgun (WGS) entry which is preliminary data.</text>
</comment>
<dbReference type="InterPro" id="IPR001279">
    <property type="entry name" value="Metallo-B-lactamas"/>
</dbReference>
<feature type="transmembrane region" description="Helical" evidence="6">
    <location>
        <begin position="478"/>
        <end position="495"/>
    </location>
</feature>
<dbReference type="InterPro" id="IPR036866">
    <property type="entry name" value="RibonucZ/Hydroxyglut_hydro"/>
</dbReference>
<feature type="transmembrane region" description="Helical" evidence="6">
    <location>
        <begin position="408"/>
        <end position="432"/>
    </location>
</feature>
<dbReference type="AlphaFoldDB" id="A0AAX0RXQ0"/>
<keyword evidence="5 6" id="KW-0472">Membrane</keyword>
<dbReference type="SUPFAM" id="SSF56281">
    <property type="entry name" value="Metallo-hydrolase/oxidoreductase"/>
    <property type="match status" value="1"/>
</dbReference>
<feature type="transmembrane region" description="Helical" evidence="6">
    <location>
        <begin position="233"/>
        <end position="256"/>
    </location>
</feature>
<feature type="transmembrane region" description="Helical" evidence="6">
    <location>
        <begin position="309"/>
        <end position="326"/>
    </location>
</feature>
<dbReference type="PANTHER" id="PTHR30619:SF1">
    <property type="entry name" value="RECOMBINATION PROTEIN 2"/>
    <property type="match status" value="1"/>
</dbReference>
<dbReference type="Pfam" id="PF00753">
    <property type="entry name" value="Lactamase_B"/>
    <property type="match status" value="1"/>
</dbReference>
<keyword evidence="2" id="KW-1003">Cell membrane</keyword>
<evidence type="ECO:0000313" key="9">
    <source>
        <dbReference type="Proteomes" id="UP000220106"/>
    </source>
</evidence>
<dbReference type="Pfam" id="PF03772">
    <property type="entry name" value="Competence"/>
    <property type="match status" value="1"/>
</dbReference>
<feature type="transmembrane region" description="Helical" evidence="6">
    <location>
        <begin position="20"/>
        <end position="40"/>
    </location>
</feature>
<proteinExistence type="predicted"/>
<dbReference type="NCBIfam" id="TIGR00361">
    <property type="entry name" value="ComEC_Rec2"/>
    <property type="match status" value="1"/>
</dbReference>
<dbReference type="InterPro" id="IPR004797">
    <property type="entry name" value="Competence_ComEC/Rec2"/>
</dbReference>
<feature type="domain" description="Metallo-beta-lactamase" evidence="7">
    <location>
        <begin position="511"/>
        <end position="721"/>
    </location>
</feature>
<keyword evidence="4 6" id="KW-1133">Transmembrane helix</keyword>
<feature type="transmembrane region" description="Helical" evidence="6">
    <location>
        <begin position="357"/>
        <end position="375"/>
    </location>
</feature>
<evidence type="ECO:0000259" key="7">
    <source>
        <dbReference type="SMART" id="SM00849"/>
    </source>
</evidence>
<evidence type="ECO:0000256" key="1">
    <source>
        <dbReference type="ARBA" id="ARBA00004651"/>
    </source>
</evidence>
<feature type="transmembrane region" description="Helical" evidence="6">
    <location>
        <begin position="47"/>
        <end position="64"/>
    </location>
</feature>
<evidence type="ECO:0000256" key="6">
    <source>
        <dbReference type="SAM" id="Phobius"/>
    </source>
</evidence>
<protein>
    <submittedName>
        <fullName evidence="8">DNA internalization-related competence protein ComEC/Rec2</fullName>
    </submittedName>
</protein>
<accession>A0AAX0RXQ0</accession>
<dbReference type="GO" id="GO:0030420">
    <property type="term" value="P:establishment of competence for transformation"/>
    <property type="evidence" value="ECO:0007669"/>
    <property type="project" value="InterPro"/>
</dbReference>
<dbReference type="Pfam" id="PF13567">
    <property type="entry name" value="DUF4131"/>
    <property type="match status" value="1"/>
</dbReference>
<dbReference type="GO" id="GO:0005886">
    <property type="term" value="C:plasma membrane"/>
    <property type="evidence" value="ECO:0007669"/>
    <property type="project" value="UniProtKB-SubCell"/>
</dbReference>
<dbReference type="InterPro" id="IPR004477">
    <property type="entry name" value="ComEC_N"/>
</dbReference>
<evidence type="ECO:0000256" key="3">
    <source>
        <dbReference type="ARBA" id="ARBA00022692"/>
    </source>
</evidence>
<dbReference type="Proteomes" id="UP000220106">
    <property type="component" value="Unassembled WGS sequence"/>
</dbReference>